<dbReference type="PRINTS" id="PR00447">
    <property type="entry name" value="NATRESASSCMP"/>
</dbReference>
<comment type="similarity">
    <text evidence="2">Belongs to the NRAMP (TC 2.A.55) family.</text>
</comment>
<feature type="transmembrane region" description="Helical" evidence="7">
    <location>
        <begin position="133"/>
        <end position="158"/>
    </location>
</feature>
<feature type="transmembrane region" description="Helical" evidence="7">
    <location>
        <begin position="382"/>
        <end position="402"/>
    </location>
</feature>
<organism evidence="8 9">
    <name type="scientific">Rehmannia glutinosa</name>
    <name type="common">Chinese foxglove</name>
    <dbReference type="NCBI Taxonomy" id="99300"/>
    <lineage>
        <taxon>Eukaryota</taxon>
        <taxon>Viridiplantae</taxon>
        <taxon>Streptophyta</taxon>
        <taxon>Embryophyta</taxon>
        <taxon>Tracheophyta</taxon>
        <taxon>Spermatophyta</taxon>
        <taxon>Magnoliopsida</taxon>
        <taxon>eudicotyledons</taxon>
        <taxon>Gunneridae</taxon>
        <taxon>Pentapetalae</taxon>
        <taxon>asterids</taxon>
        <taxon>lamiids</taxon>
        <taxon>Lamiales</taxon>
        <taxon>Orobanchaceae</taxon>
        <taxon>Rehmannieae</taxon>
        <taxon>Rehmannia</taxon>
    </lineage>
</organism>
<feature type="transmembrane region" description="Helical" evidence="7">
    <location>
        <begin position="414"/>
        <end position="435"/>
    </location>
</feature>
<evidence type="ECO:0000256" key="4">
    <source>
        <dbReference type="ARBA" id="ARBA00022989"/>
    </source>
</evidence>
<comment type="caution">
    <text evidence="8">The sequence shown here is derived from an EMBL/GenBank/DDBJ whole genome shotgun (WGS) entry which is preliminary data.</text>
</comment>
<keyword evidence="4 7" id="KW-1133">Transmembrane helix</keyword>
<evidence type="ECO:0000256" key="7">
    <source>
        <dbReference type="SAM" id="Phobius"/>
    </source>
</evidence>
<feature type="transmembrane region" description="Helical" evidence="7">
    <location>
        <begin position="164"/>
        <end position="183"/>
    </location>
</feature>
<dbReference type="HAMAP" id="MF_00221">
    <property type="entry name" value="NRAMP"/>
    <property type="match status" value="1"/>
</dbReference>
<keyword evidence="3 7" id="KW-0812">Transmembrane</keyword>
<feature type="region of interest" description="Disordered" evidence="6">
    <location>
        <begin position="1"/>
        <end position="27"/>
    </location>
</feature>
<evidence type="ECO:0000313" key="9">
    <source>
        <dbReference type="Proteomes" id="UP001318860"/>
    </source>
</evidence>
<feature type="transmembrane region" description="Helical" evidence="7">
    <location>
        <begin position="352"/>
        <end position="370"/>
    </location>
</feature>
<dbReference type="PANTHER" id="PTHR11706:SF109">
    <property type="entry name" value="METAL TRANSPORTER NRAMP3"/>
    <property type="match status" value="1"/>
</dbReference>
<feature type="transmembrane region" description="Helical" evidence="7">
    <location>
        <begin position="195"/>
        <end position="213"/>
    </location>
</feature>
<dbReference type="InterPro" id="IPR001046">
    <property type="entry name" value="NRAMP_fam"/>
</dbReference>
<sequence>MPSHTEENQRLLDSRHEDEEERAYDSTEKVQIIGVDEGADADEYSTKAPPFSWKKLWLFTGPGFLMSIAFLDPGNLEGDLQSGAIAGYSLLWLLLWATVMGLLVQLLSARLGVATGRHLAELCREEYPNWARLLLWVMAELALIGADIQEVIGSAIAIKILSHGVLPLWAGVIITALDCFIFLFLENYGVRKLEALFAVLIATMAISFAWMFGETKPNGGELLLGEEIFLLKEISTSREVDNRKIGRVKEALTYYSIESGIALAISFMINLFVTTVFAKAFYGTEQANSIGLVNAGQYLQEKFGGGFFPILYIWAIGLLAAGQSSTITGTYAGQFIMGGFLNLRLKKWLRALITRSFAIVPTLIVALVFDTTESSLDVLNEWLNVLQSIQIPFALIPLLCLVSKEEVMGFFKIGTFLQVISWFVAALVIMINGYLMVDFFSSEGSGVLFTVLVSVFAAAYVCFVVYLVAREINFSSLRGKAKTTFEFDELSIGHS</sequence>
<accession>A0ABR0UT80</accession>
<evidence type="ECO:0000256" key="5">
    <source>
        <dbReference type="ARBA" id="ARBA00023136"/>
    </source>
</evidence>
<keyword evidence="9" id="KW-1185">Reference proteome</keyword>
<feature type="transmembrane region" description="Helical" evidence="7">
    <location>
        <begin position="56"/>
        <end position="71"/>
    </location>
</feature>
<comment type="subcellular location">
    <subcellularLocation>
        <location evidence="1">Membrane</location>
        <topology evidence="1">Multi-pass membrane protein</topology>
    </subcellularLocation>
</comment>
<feature type="transmembrane region" description="Helical" evidence="7">
    <location>
        <begin position="261"/>
        <end position="282"/>
    </location>
</feature>
<protein>
    <submittedName>
        <fullName evidence="8">Uncharacterized protein</fullName>
    </submittedName>
</protein>
<feature type="transmembrane region" description="Helical" evidence="7">
    <location>
        <begin position="447"/>
        <end position="469"/>
    </location>
</feature>
<reference evidence="8 9" key="1">
    <citation type="journal article" date="2021" name="Comput. Struct. Biotechnol. J.">
        <title>De novo genome assembly of the potent medicinal plant Rehmannia glutinosa using nanopore technology.</title>
        <authorList>
            <person name="Ma L."/>
            <person name="Dong C."/>
            <person name="Song C."/>
            <person name="Wang X."/>
            <person name="Zheng X."/>
            <person name="Niu Y."/>
            <person name="Chen S."/>
            <person name="Feng W."/>
        </authorList>
    </citation>
    <scope>NUCLEOTIDE SEQUENCE [LARGE SCALE GENOMIC DNA]</scope>
    <source>
        <strain evidence="8">DH-2019</strain>
    </source>
</reference>
<feature type="transmembrane region" description="Helical" evidence="7">
    <location>
        <begin position="327"/>
        <end position="345"/>
    </location>
</feature>
<gene>
    <name evidence="8" type="ORF">DH2020_040925</name>
</gene>
<dbReference type="EMBL" id="JABTTQ020002240">
    <property type="protein sequence ID" value="KAK6125335.1"/>
    <property type="molecule type" value="Genomic_DNA"/>
</dbReference>
<evidence type="ECO:0000256" key="2">
    <source>
        <dbReference type="ARBA" id="ARBA00009965"/>
    </source>
</evidence>
<proteinExistence type="inferred from homology"/>
<dbReference type="Proteomes" id="UP001318860">
    <property type="component" value="Unassembled WGS sequence"/>
</dbReference>
<evidence type="ECO:0000256" key="3">
    <source>
        <dbReference type="ARBA" id="ARBA00022692"/>
    </source>
</evidence>
<dbReference type="NCBIfam" id="NF037982">
    <property type="entry name" value="Nramp_1"/>
    <property type="match status" value="1"/>
</dbReference>
<dbReference type="Pfam" id="PF01566">
    <property type="entry name" value="Nramp"/>
    <property type="match status" value="2"/>
</dbReference>
<keyword evidence="5 7" id="KW-0472">Membrane</keyword>
<evidence type="ECO:0000256" key="1">
    <source>
        <dbReference type="ARBA" id="ARBA00004141"/>
    </source>
</evidence>
<feature type="transmembrane region" description="Helical" evidence="7">
    <location>
        <begin position="303"/>
        <end position="321"/>
    </location>
</feature>
<dbReference type="PANTHER" id="PTHR11706">
    <property type="entry name" value="SOLUTE CARRIER PROTEIN FAMILY 11 MEMBER"/>
    <property type="match status" value="1"/>
</dbReference>
<evidence type="ECO:0000256" key="6">
    <source>
        <dbReference type="SAM" id="MobiDB-lite"/>
    </source>
</evidence>
<name>A0ABR0UT80_REHGL</name>
<evidence type="ECO:0000313" key="8">
    <source>
        <dbReference type="EMBL" id="KAK6125335.1"/>
    </source>
</evidence>
<feature type="transmembrane region" description="Helical" evidence="7">
    <location>
        <begin position="91"/>
        <end position="113"/>
    </location>
</feature>